<feature type="domain" description="HTH araC/xylS-type" evidence="4">
    <location>
        <begin position="193"/>
        <end position="291"/>
    </location>
</feature>
<gene>
    <name evidence="5" type="ORF">CDV49_16645</name>
</gene>
<evidence type="ECO:0000313" key="5">
    <source>
        <dbReference type="EMBL" id="OWJ75716.1"/>
    </source>
</evidence>
<dbReference type="GO" id="GO:0003700">
    <property type="term" value="F:DNA-binding transcription factor activity"/>
    <property type="evidence" value="ECO:0007669"/>
    <property type="project" value="InterPro"/>
</dbReference>
<dbReference type="GO" id="GO:0043565">
    <property type="term" value="F:sequence-specific DNA binding"/>
    <property type="evidence" value="ECO:0007669"/>
    <property type="project" value="InterPro"/>
</dbReference>
<dbReference type="Pfam" id="PF12833">
    <property type="entry name" value="HTH_18"/>
    <property type="match status" value="1"/>
</dbReference>
<dbReference type="Gene3D" id="1.10.10.60">
    <property type="entry name" value="Homeodomain-like"/>
    <property type="match status" value="1"/>
</dbReference>
<accession>A0A212A830</accession>
<dbReference type="RefSeq" id="WP_088216535.1">
    <property type="nucleotide sequence ID" value="NZ_NIPW01000036.1"/>
</dbReference>
<sequence>MPDRATTVIPRYYLYGDQGADVEKDFLHIEPIRDRSGPHDWTIRPHAHPDHFQILLLTAGGGMIRVEERSLDLLPPAVIVLPPGVVHEIRFEEGTDGHVITAAHSFVQASAVSDRRLFDAALRAAVYPVEGTGVDLAACKDTFRWMHREYIWSAPGRHAAIQALFARALVMVLRLSVAHDAAWAGAPGHDLLARYRALLEMHFRSERSLIFYAEALAVTPARLNAACRARSGRTASALLYERLIIEAKRYLVYTESTVAQVGHMIGFDDPAYFNRFFSQRVGLSPGAFRLAQAERMT</sequence>
<proteinExistence type="predicted"/>
<dbReference type="SUPFAM" id="SSF51215">
    <property type="entry name" value="Regulatory protein AraC"/>
    <property type="match status" value="1"/>
</dbReference>
<evidence type="ECO:0000256" key="3">
    <source>
        <dbReference type="ARBA" id="ARBA00023163"/>
    </source>
</evidence>
<dbReference type="InterPro" id="IPR003313">
    <property type="entry name" value="AraC-bd"/>
</dbReference>
<dbReference type="EMBL" id="NIPW01000036">
    <property type="protein sequence ID" value="OWJ75716.1"/>
    <property type="molecule type" value="Genomic_DNA"/>
</dbReference>
<comment type="caution">
    <text evidence="5">The sequence shown here is derived from an EMBL/GenBank/DDBJ whole genome shotgun (WGS) entry which is preliminary data.</text>
</comment>
<keyword evidence="6" id="KW-1185">Reference proteome</keyword>
<evidence type="ECO:0000256" key="2">
    <source>
        <dbReference type="ARBA" id="ARBA00023125"/>
    </source>
</evidence>
<dbReference type="InterPro" id="IPR018060">
    <property type="entry name" value="HTH_AraC"/>
</dbReference>
<name>A0A212A830_9RHOB</name>
<evidence type="ECO:0000313" key="6">
    <source>
        <dbReference type="Proteomes" id="UP000196878"/>
    </source>
</evidence>
<evidence type="ECO:0000259" key="4">
    <source>
        <dbReference type="PROSITE" id="PS01124"/>
    </source>
</evidence>
<dbReference type="InterPro" id="IPR014710">
    <property type="entry name" value="RmlC-like_jellyroll"/>
</dbReference>
<dbReference type="CDD" id="cd06999">
    <property type="entry name" value="cupin_HpaA-like_N"/>
    <property type="match status" value="1"/>
</dbReference>
<dbReference type="SUPFAM" id="SSF46689">
    <property type="entry name" value="Homeodomain-like"/>
    <property type="match status" value="1"/>
</dbReference>
<keyword evidence="2" id="KW-0238">DNA-binding</keyword>
<evidence type="ECO:0000256" key="1">
    <source>
        <dbReference type="ARBA" id="ARBA00023015"/>
    </source>
</evidence>
<reference evidence="5 6" key="1">
    <citation type="submission" date="2016-12" db="EMBL/GenBank/DDBJ databases">
        <title>Comparison of Traditional DNA-DNA Hybridization with In Silico Genomic Analysis.</title>
        <authorList>
            <person name="Nicholson A.C."/>
            <person name="Humrighouse B.W."/>
            <person name="Graziano J."/>
            <person name="Lasker B."/>
            <person name="Whitney A.M."/>
            <person name="Mcquiston J.R."/>
        </authorList>
    </citation>
    <scope>NUCLEOTIDE SEQUENCE [LARGE SCALE GENOMIC DNA]</scope>
    <source>
        <strain evidence="5 6">H2240</strain>
    </source>
</reference>
<dbReference type="Gene3D" id="2.60.120.10">
    <property type="entry name" value="Jelly Rolls"/>
    <property type="match status" value="1"/>
</dbReference>
<dbReference type="PROSITE" id="PS01124">
    <property type="entry name" value="HTH_ARAC_FAMILY_2"/>
    <property type="match status" value="1"/>
</dbReference>
<dbReference type="Proteomes" id="UP000196878">
    <property type="component" value="Unassembled WGS sequence"/>
</dbReference>
<protein>
    <submittedName>
        <fullName evidence="5">AraC family transcriptional regulator</fullName>
    </submittedName>
</protein>
<keyword evidence="1" id="KW-0805">Transcription regulation</keyword>
<dbReference type="Pfam" id="PF02311">
    <property type="entry name" value="AraC_binding"/>
    <property type="match status" value="1"/>
</dbReference>
<dbReference type="InterPro" id="IPR037923">
    <property type="entry name" value="HTH-like"/>
</dbReference>
<keyword evidence="3" id="KW-0804">Transcription</keyword>
<dbReference type="PANTHER" id="PTHR43280">
    <property type="entry name" value="ARAC-FAMILY TRANSCRIPTIONAL REGULATOR"/>
    <property type="match status" value="1"/>
</dbReference>
<dbReference type="OrthoDB" id="9814125at2"/>
<dbReference type="SMART" id="SM00342">
    <property type="entry name" value="HTH_ARAC"/>
    <property type="match status" value="1"/>
</dbReference>
<dbReference type="InterPro" id="IPR047264">
    <property type="entry name" value="Cupin_HpaA-like_N"/>
</dbReference>
<dbReference type="InterPro" id="IPR009057">
    <property type="entry name" value="Homeodomain-like_sf"/>
</dbReference>
<organism evidence="5 6">
    <name type="scientific">Haematobacter genomosp. 1</name>
    <dbReference type="NCBI Taxonomy" id="366618"/>
    <lineage>
        <taxon>Bacteria</taxon>
        <taxon>Pseudomonadati</taxon>
        <taxon>Pseudomonadota</taxon>
        <taxon>Alphaproteobacteria</taxon>
        <taxon>Rhodobacterales</taxon>
        <taxon>Paracoccaceae</taxon>
        <taxon>Haematobacter</taxon>
    </lineage>
</organism>
<dbReference type="PANTHER" id="PTHR43280:SF32">
    <property type="entry name" value="TRANSCRIPTIONAL REGULATORY PROTEIN"/>
    <property type="match status" value="1"/>
</dbReference>
<dbReference type="AlphaFoldDB" id="A0A212A830"/>